<feature type="compositionally biased region" description="Low complexity" evidence="1">
    <location>
        <begin position="1017"/>
        <end position="1033"/>
    </location>
</feature>
<feature type="region of interest" description="Disordered" evidence="1">
    <location>
        <begin position="39"/>
        <end position="78"/>
    </location>
</feature>
<protein>
    <submittedName>
        <fullName evidence="2">BQ2448_6832 protein</fullName>
    </submittedName>
</protein>
<reference evidence="3" key="1">
    <citation type="submission" date="2016-09" db="EMBL/GenBank/DDBJ databases">
        <authorList>
            <person name="Jeantristanb JTB J.-T."/>
            <person name="Ricardo R."/>
        </authorList>
    </citation>
    <scope>NUCLEOTIDE SEQUENCE [LARGE SCALE GENOMIC DNA]</scope>
</reference>
<feature type="region of interest" description="Disordered" evidence="1">
    <location>
        <begin position="1389"/>
        <end position="1410"/>
    </location>
</feature>
<feature type="compositionally biased region" description="Polar residues" evidence="1">
    <location>
        <begin position="908"/>
        <end position="921"/>
    </location>
</feature>
<feature type="region of interest" description="Disordered" evidence="1">
    <location>
        <begin position="309"/>
        <end position="396"/>
    </location>
</feature>
<feature type="compositionally biased region" description="Polar residues" evidence="1">
    <location>
        <begin position="120"/>
        <end position="141"/>
    </location>
</feature>
<accession>A0A238FKT0</accession>
<feature type="compositionally biased region" description="Polar residues" evidence="1">
    <location>
        <begin position="1474"/>
        <end position="1489"/>
    </location>
</feature>
<proteinExistence type="predicted"/>
<feature type="region of interest" description="Disordered" evidence="1">
    <location>
        <begin position="507"/>
        <end position="527"/>
    </location>
</feature>
<evidence type="ECO:0000313" key="2">
    <source>
        <dbReference type="EMBL" id="SCV74400.1"/>
    </source>
</evidence>
<feature type="region of interest" description="Disordered" evidence="1">
    <location>
        <begin position="892"/>
        <end position="931"/>
    </location>
</feature>
<feature type="region of interest" description="Disordered" evidence="1">
    <location>
        <begin position="990"/>
        <end position="1041"/>
    </location>
</feature>
<name>A0A238FKT0_9BASI</name>
<feature type="region of interest" description="Disordered" evidence="1">
    <location>
        <begin position="1136"/>
        <end position="1160"/>
    </location>
</feature>
<evidence type="ECO:0000313" key="3">
    <source>
        <dbReference type="Proteomes" id="UP000198372"/>
    </source>
</evidence>
<sequence>MSRRETVVGKSSPPTDAALNTNAKGDLVVDLDQVLNKYTASPRRRTERRKTDNSDSQLVRVSQEDARGSMEGVPIEDTAVPFSSYYSTRGHGDATAQQRTHTIVPPLSGIDKPLLSFSTARRTRKQSNQSTDDYGTYSSSRKTNHTGSASLARTASSSSSSHDDGLSTPPTSTYAYSPVMKQPQDEGRSHGKSSGEVGWSTTTGIPFTAALSSPPEDVASVSKKKRGSAGPGPAILDPRFSFPLRKNGGKPTSAPMTRSNDLSGNPGIQESYVASLGLTPLIADVHFADKRNSNAHSAQSSLDLSTSFDHAQSGSFVDPATRCPPSLRSAESEPSLFQTPLCPSIRSGARSRKNSKKANKSEKELRATSGRTSCSGVRGQRTRARTEPTSAHTSDVEDQNIAPLHISRSGRTRDASTPAAQIEMTFPAGPHLTHSASSSTKAFTCPHPRLHAFKLEIDVDVGPVEVLRSSSSLDWGSVRRVLHDQEEFQKERDEWSDASASAIGAKWNSGGRRRRRRHRRVDSGSGSDATVMRTLRLSGSAPALRDLASYGLVTHAKHKPLHRRDPSSRSQVIDGMKASGLVIPPPRRESLVQNPRHRGSSESSAITFPTQGDEQRSYPMQGTMSIPGRSTSSHFVDPSSKASISAPSPTPTHSTKNKLSSLSPNLHSLFRSNSFTAASISSKPLPSRPIASPSKSTMDGAGSFRPTRPPPPVPHGATPFSPLDNKKYELQLARLMTEFEVAPHPAEHSLIHRSGDEPIASISAGDDKPLRSGAQLPSLRSRATSGAPYSNLRDAVNAPNTAEMADSPLGRPSLATLRRAESSDFCPPHTHTGDDTFGVTGQRYSSATESFYSVDSKPPNLGDVLPSPISDYFGSLRNSYSFTTPPSPPIGCTSMMSSSPHSRESVGSVASGSRNISNSRPPSAGEGSLNLDEEGYTFEDLFFRPPPTRHDSTAFSEDQYPLSVTTSFFPGRDVQTSPELYEPNRAQHSYDSAVPSHLSTRLSAPPFNRTATAGTYGSETSESFETAEEGSGSPTLLRKDSPFENAPLEQAYSPSRPSSPLAPHRLSISTVVGVSPILIRVQDTASALVRPATPSSRSSPPPQSFLDLSASPDAAPSEHANSSFLFFEDASGERLTNNYSRRGPRLSQVPNDESVLPSFSPVASPRATMIADLHPDSSTSPSAMFIEVALALSREPSRSNLDMGEDEDELPMNSSFPMDVSVSALSSPRETLIPSLNPAQLLSPRLHRVLLDDVTSVAATFTTSGAIISVDPSRGSGLSAWSAVSKFPLPPSEEVEEEGVAGEADVQSTISLDDTPRPHSPVAASTLVAGTTGVPSVGSLLHVNDGDSEKRTIHSVRSMATLRRNRSAPNLSSRSSLTVDTDEWTVAASTIRPQSSEEANQSSDHNIERPRDLKSVPSALEDLPDAPVARCLDPSILSERLRDRRRVWSLGSTIRFFFTSSNFDGSSSTIANLTPSESKANSTQATSRLNFGKHQRTSSDPSVYRPAWAEGPEQRLR</sequence>
<feature type="region of interest" description="Disordered" evidence="1">
    <location>
        <begin position="679"/>
        <end position="723"/>
    </location>
</feature>
<feature type="region of interest" description="Disordered" evidence="1">
    <location>
        <begin position="120"/>
        <end position="265"/>
    </location>
</feature>
<gene>
    <name evidence="2" type="ORF">BQ2448_6832</name>
</gene>
<feature type="compositionally biased region" description="Basic residues" evidence="1">
    <location>
        <begin position="511"/>
        <end position="520"/>
    </location>
</feature>
<dbReference type="Proteomes" id="UP000198372">
    <property type="component" value="Unassembled WGS sequence"/>
</dbReference>
<dbReference type="EMBL" id="FMSP01000020">
    <property type="protein sequence ID" value="SCV74400.1"/>
    <property type="molecule type" value="Genomic_DNA"/>
</dbReference>
<feature type="compositionally biased region" description="Basic residues" evidence="1">
    <location>
        <begin position="349"/>
        <end position="358"/>
    </location>
</feature>
<feature type="compositionally biased region" description="Polar residues" evidence="1">
    <location>
        <begin position="601"/>
        <end position="634"/>
    </location>
</feature>
<feature type="compositionally biased region" description="Polar residues" evidence="1">
    <location>
        <begin position="254"/>
        <end position="265"/>
    </location>
</feature>
<evidence type="ECO:0000256" key="1">
    <source>
        <dbReference type="SAM" id="MobiDB-lite"/>
    </source>
</evidence>
<feature type="region of interest" description="Disordered" evidence="1">
    <location>
        <begin position="1474"/>
        <end position="1517"/>
    </location>
</feature>
<keyword evidence="3" id="KW-1185">Reference proteome</keyword>
<feature type="compositionally biased region" description="Polar residues" evidence="1">
    <location>
        <begin position="1389"/>
        <end position="1404"/>
    </location>
</feature>
<feature type="region of interest" description="Disordered" evidence="1">
    <location>
        <begin position="1"/>
        <end position="20"/>
    </location>
</feature>
<feature type="compositionally biased region" description="Low complexity" evidence="1">
    <location>
        <begin position="146"/>
        <end position="160"/>
    </location>
</feature>
<feature type="compositionally biased region" description="Low complexity" evidence="1">
    <location>
        <begin position="638"/>
        <end position="654"/>
    </location>
</feature>
<feature type="region of interest" description="Disordered" evidence="1">
    <location>
        <begin position="578"/>
        <end position="660"/>
    </location>
</feature>
<organism evidence="2 3">
    <name type="scientific">Microbotryum intermedium</name>
    <dbReference type="NCBI Taxonomy" id="269621"/>
    <lineage>
        <taxon>Eukaryota</taxon>
        <taxon>Fungi</taxon>
        <taxon>Dikarya</taxon>
        <taxon>Basidiomycota</taxon>
        <taxon>Pucciniomycotina</taxon>
        <taxon>Microbotryomycetes</taxon>
        <taxon>Microbotryales</taxon>
        <taxon>Microbotryaceae</taxon>
        <taxon>Microbotryum</taxon>
    </lineage>
</organism>
<feature type="region of interest" description="Disordered" evidence="1">
    <location>
        <begin position="1090"/>
        <end position="1116"/>
    </location>
</feature>
<dbReference type="OrthoDB" id="2537281at2759"/>
<feature type="region of interest" description="Disordered" evidence="1">
    <location>
        <begin position="750"/>
        <end position="841"/>
    </location>
</feature>